<accession>A0ABQ8RPA5</accession>
<proteinExistence type="predicted"/>
<sequence>MRWPFAQPLLSAIQLSSRLSKELNSNFIKYTVNADFLAASLGVTFVCALAIVLLYHGFWLLGRPVTMSPLEIANAFQAPVIRGNGVHRDAEDLAKVLEHKKVKYDIGQGIMIMADGDANNTGDHEAFPGEHLMHQNESSGH</sequence>
<dbReference type="EMBL" id="JAOQBH010000002">
    <property type="protein sequence ID" value="KAJ4139771.1"/>
    <property type="molecule type" value="Genomic_DNA"/>
</dbReference>
<evidence type="ECO:0000313" key="3">
    <source>
        <dbReference type="Proteomes" id="UP001152024"/>
    </source>
</evidence>
<dbReference type="Proteomes" id="UP001152024">
    <property type="component" value="Unassembled WGS sequence"/>
</dbReference>
<keyword evidence="3" id="KW-1185">Reference proteome</keyword>
<evidence type="ECO:0000256" key="1">
    <source>
        <dbReference type="SAM" id="Phobius"/>
    </source>
</evidence>
<dbReference type="PANTHER" id="PTHR37576:SF2">
    <property type="entry name" value="DEFECT AT LOW TEMPERATURE PROTEIN 1"/>
    <property type="match status" value="1"/>
</dbReference>
<comment type="caution">
    <text evidence="2">The sequence shown here is derived from an EMBL/GenBank/DDBJ whole genome shotgun (WGS) entry which is preliminary data.</text>
</comment>
<dbReference type="PANTHER" id="PTHR37576">
    <property type="entry name" value="DEFECT AT LOW TEMPERATURE PROTEIN 1"/>
    <property type="match status" value="1"/>
</dbReference>
<feature type="transmembrane region" description="Helical" evidence="1">
    <location>
        <begin position="36"/>
        <end position="61"/>
    </location>
</feature>
<gene>
    <name evidence="2" type="ORF">NW768_001115</name>
</gene>
<organism evidence="2 3">
    <name type="scientific">Fusarium equiseti</name>
    <name type="common">Fusarium scirpi</name>
    <dbReference type="NCBI Taxonomy" id="61235"/>
    <lineage>
        <taxon>Eukaryota</taxon>
        <taxon>Fungi</taxon>
        <taxon>Dikarya</taxon>
        <taxon>Ascomycota</taxon>
        <taxon>Pezizomycotina</taxon>
        <taxon>Sordariomycetes</taxon>
        <taxon>Hypocreomycetidae</taxon>
        <taxon>Hypocreales</taxon>
        <taxon>Nectriaceae</taxon>
        <taxon>Fusarium</taxon>
        <taxon>Fusarium incarnatum-equiseti species complex</taxon>
    </lineage>
</organism>
<evidence type="ECO:0000313" key="2">
    <source>
        <dbReference type="EMBL" id="KAJ4139771.1"/>
    </source>
</evidence>
<keyword evidence="1" id="KW-1133">Transmembrane helix</keyword>
<reference evidence="2" key="1">
    <citation type="submission" date="2022-09" db="EMBL/GenBank/DDBJ databases">
        <title>Fusarium specimens isolated from Avocado Roots.</title>
        <authorList>
            <person name="Stajich J."/>
            <person name="Roper C."/>
            <person name="Heimlech-Rivalta G."/>
        </authorList>
    </citation>
    <scope>NUCLEOTIDE SEQUENCE</scope>
    <source>
        <strain evidence="2">CF00095</strain>
    </source>
</reference>
<keyword evidence="1" id="KW-0472">Membrane</keyword>
<keyword evidence="1" id="KW-0812">Transmembrane</keyword>
<protein>
    <submittedName>
        <fullName evidence="2">Uncharacterized protein</fullName>
    </submittedName>
</protein>
<name>A0ABQ8RPA5_FUSEQ</name>